<keyword evidence="3" id="KW-0808">Transferase</keyword>
<dbReference type="KEGG" id="brh:RBRH_01639"/>
<dbReference type="InterPro" id="IPR050566">
    <property type="entry name" value="Deoxyribonucleoside_kinase"/>
</dbReference>
<sequence>MSVPTRRRCDRGRPVGAAPMNPSAVVPPLTVHAPAQHTPLGYLVIEGPIGVGKTTLATQLATRWSMQTLLERAADNPFLERFYHDNARYALPAQLDFLLQRETQMRAIADARQRGTPLAADFLPQKDELFARLTLPDDEFTLYRALAARVPLARPAPDLVIYLQASPETLFARIQKRAIAMETHITDAYLRALCDAYSEFFYHYDDAPLLSVNTDHLDLAGSDADLDLLVKHIGSMRGRKAVWVKGTAR</sequence>
<accession>E5AM96</accession>
<dbReference type="Proteomes" id="UP000007437">
    <property type="component" value="Chromosome"/>
</dbReference>
<reference evidence="3 4" key="1">
    <citation type="journal article" date="2011" name="J. Bacteriol.">
        <title>Complete genome sequence of Burkholderia rhizoxinica, an endosymbiont of Rhizopus microsporus.</title>
        <authorList>
            <person name="Lackner G."/>
            <person name="Moebius N."/>
            <person name="Partida-Martinez L."/>
            <person name="Hertweck C."/>
        </authorList>
    </citation>
    <scope>NUCLEOTIDE SEQUENCE [LARGE SCALE GENOMIC DNA]</scope>
    <source>
        <strain evidence="4">DSM 19002 / CIP 109453 / HKI 454</strain>
    </source>
</reference>
<dbReference type="Gene3D" id="3.40.50.300">
    <property type="entry name" value="P-loop containing nucleotide triphosphate hydrolases"/>
    <property type="match status" value="1"/>
</dbReference>
<evidence type="ECO:0000256" key="1">
    <source>
        <dbReference type="SAM" id="MobiDB-lite"/>
    </source>
</evidence>
<name>E5AM96_MYCRK</name>
<dbReference type="PANTHER" id="PTHR10513:SF46">
    <property type="entry name" value="DEOXYGUANOSINE KINASE"/>
    <property type="match status" value="1"/>
</dbReference>
<dbReference type="EC" id="2.7.1.113" evidence="3"/>
<gene>
    <name evidence="3" type="ordered locus">RBRH_01639</name>
</gene>
<dbReference type="AlphaFoldDB" id="E5AM96"/>
<feature type="region of interest" description="Disordered" evidence="1">
    <location>
        <begin position="1"/>
        <end position="24"/>
    </location>
</feature>
<dbReference type="STRING" id="882378.RBRH_01639"/>
<dbReference type="GO" id="GO:0005737">
    <property type="term" value="C:cytoplasm"/>
    <property type="evidence" value="ECO:0007669"/>
    <property type="project" value="TreeGrafter"/>
</dbReference>
<evidence type="ECO:0000313" key="3">
    <source>
        <dbReference type="EMBL" id="CBW73973.1"/>
    </source>
</evidence>
<protein>
    <submittedName>
        <fullName evidence="3">Deoxyguanosine kinase</fullName>
        <ecNumber evidence="3">2.7.1.113</ecNumber>
    </submittedName>
</protein>
<dbReference type="eggNOG" id="COG1428">
    <property type="taxonomic scope" value="Bacteria"/>
</dbReference>
<dbReference type="SUPFAM" id="SSF52540">
    <property type="entry name" value="P-loop containing nucleoside triphosphate hydrolases"/>
    <property type="match status" value="1"/>
</dbReference>
<dbReference type="EMBL" id="FR687359">
    <property type="protein sequence ID" value="CBW73973.1"/>
    <property type="molecule type" value="Genomic_DNA"/>
</dbReference>
<dbReference type="InterPro" id="IPR031314">
    <property type="entry name" value="DNK_dom"/>
</dbReference>
<organism evidence="3 4">
    <name type="scientific">Mycetohabitans rhizoxinica (strain DSM 19002 / CIP 109453 / HKI 454)</name>
    <name type="common">Paraburkholderia rhizoxinica</name>
    <dbReference type="NCBI Taxonomy" id="882378"/>
    <lineage>
        <taxon>Bacteria</taxon>
        <taxon>Pseudomonadati</taxon>
        <taxon>Pseudomonadota</taxon>
        <taxon>Betaproteobacteria</taxon>
        <taxon>Burkholderiales</taxon>
        <taxon>Burkholderiaceae</taxon>
        <taxon>Mycetohabitans</taxon>
    </lineage>
</organism>
<keyword evidence="3" id="KW-0418">Kinase</keyword>
<dbReference type="InterPro" id="IPR027417">
    <property type="entry name" value="P-loop_NTPase"/>
</dbReference>
<dbReference type="GO" id="GO:0004138">
    <property type="term" value="F:deoxyguanosine kinase activity"/>
    <property type="evidence" value="ECO:0007669"/>
    <property type="project" value="UniProtKB-EC"/>
</dbReference>
<dbReference type="HOGENOM" id="CLU_030466_2_0_4"/>
<dbReference type="CDD" id="cd01673">
    <property type="entry name" value="dNK"/>
    <property type="match status" value="1"/>
</dbReference>
<evidence type="ECO:0000313" key="4">
    <source>
        <dbReference type="Proteomes" id="UP000007437"/>
    </source>
</evidence>
<feature type="compositionally biased region" description="Basic residues" evidence="1">
    <location>
        <begin position="1"/>
        <end position="10"/>
    </location>
</feature>
<feature type="domain" description="Deoxynucleoside kinase" evidence="2">
    <location>
        <begin position="43"/>
        <end position="233"/>
    </location>
</feature>
<evidence type="ECO:0000259" key="2">
    <source>
        <dbReference type="Pfam" id="PF01712"/>
    </source>
</evidence>
<dbReference type="PANTHER" id="PTHR10513">
    <property type="entry name" value="DEOXYNUCLEOSIDE KINASE"/>
    <property type="match status" value="1"/>
</dbReference>
<dbReference type="Pfam" id="PF01712">
    <property type="entry name" value="dNK"/>
    <property type="match status" value="1"/>
</dbReference>
<proteinExistence type="predicted"/>